<proteinExistence type="predicted"/>
<feature type="chain" id="PRO_5036813421" evidence="1">
    <location>
        <begin position="28"/>
        <end position="61"/>
    </location>
</feature>
<gene>
    <name evidence="2" type="ORF">GCM10010305_07210</name>
</gene>
<keyword evidence="3" id="KW-1185">Reference proteome</keyword>
<reference evidence="2" key="2">
    <citation type="submission" date="2020-09" db="EMBL/GenBank/DDBJ databases">
        <authorList>
            <person name="Sun Q."/>
            <person name="Ohkuma M."/>
        </authorList>
    </citation>
    <scope>NUCLEOTIDE SEQUENCE</scope>
    <source>
        <strain evidence="2">JCM 4518</strain>
    </source>
</reference>
<evidence type="ECO:0000313" key="3">
    <source>
        <dbReference type="Proteomes" id="UP000644020"/>
    </source>
</evidence>
<sequence length="61" mass="6116">MTTTATRAGVLLAVLAAAAAALGTLLAAPSTTTDASDRETGTVKWITEAKSAGDKKVEVIK</sequence>
<organism evidence="2 3">
    <name type="scientific">Streptomyces termitum</name>
    <dbReference type="NCBI Taxonomy" id="67368"/>
    <lineage>
        <taxon>Bacteria</taxon>
        <taxon>Bacillati</taxon>
        <taxon>Actinomycetota</taxon>
        <taxon>Actinomycetes</taxon>
        <taxon>Kitasatosporales</taxon>
        <taxon>Streptomycetaceae</taxon>
        <taxon>Streptomyces</taxon>
    </lineage>
</organism>
<dbReference type="EMBL" id="BMUL01000002">
    <property type="protein sequence ID" value="GHA67931.1"/>
    <property type="molecule type" value="Genomic_DNA"/>
</dbReference>
<keyword evidence="1" id="KW-0732">Signal</keyword>
<name>A0A918SS97_9ACTN</name>
<protein>
    <submittedName>
        <fullName evidence="2">Uncharacterized protein</fullName>
    </submittedName>
</protein>
<comment type="caution">
    <text evidence="2">The sequence shown here is derived from an EMBL/GenBank/DDBJ whole genome shotgun (WGS) entry which is preliminary data.</text>
</comment>
<evidence type="ECO:0000256" key="1">
    <source>
        <dbReference type="SAM" id="SignalP"/>
    </source>
</evidence>
<accession>A0A918SS97</accession>
<dbReference type="AlphaFoldDB" id="A0A918SS97"/>
<evidence type="ECO:0000313" key="2">
    <source>
        <dbReference type="EMBL" id="GHA67931.1"/>
    </source>
</evidence>
<dbReference type="RefSeq" id="WP_189975032.1">
    <property type="nucleotide sequence ID" value="NZ_BMUL01000002.1"/>
</dbReference>
<feature type="signal peptide" evidence="1">
    <location>
        <begin position="1"/>
        <end position="27"/>
    </location>
</feature>
<dbReference type="Proteomes" id="UP000644020">
    <property type="component" value="Unassembled WGS sequence"/>
</dbReference>
<reference evidence="2" key="1">
    <citation type="journal article" date="2014" name="Int. J. Syst. Evol. Microbiol.">
        <title>Complete genome sequence of Corynebacterium casei LMG S-19264T (=DSM 44701T), isolated from a smear-ripened cheese.</title>
        <authorList>
            <consortium name="US DOE Joint Genome Institute (JGI-PGF)"/>
            <person name="Walter F."/>
            <person name="Albersmeier A."/>
            <person name="Kalinowski J."/>
            <person name="Ruckert C."/>
        </authorList>
    </citation>
    <scope>NUCLEOTIDE SEQUENCE</scope>
    <source>
        <strain evidence="2">JCM 4518</strain>
    </source>
</reference>